<protein>
    <recommendedName>
        <fullName evidence="4">UBX domain-containing protein</fullName>
    </recommendedName>
</protein>
<organism evidence="2 3">
    <name type="scientific">Vitrella brassicaformis (strain CCMP3155)</name>
    <dbReference type="NCBI Taxonomy" id="1169540"/>
    <lineage>
        <taxon>Eukaryota</taxon>
        <taxon>Sar</taxon>
        <taxon>Alveolata</taxon>
        <taxon>Colpodellida</taxon>
        <taxon>Vitrellaceae</taxon>
        <taxon>Vitrella</taxon>
    </lineage>
</organism>
<dbReference type="Gene3D" id="1.10.8.10">
    <property type="entry name" value="DNA helicase RuvA subunit, C-terminal domain"/>
    <property type="match status" value="1"/>
</dbReference>
<feature type="compositionally biased region" description="Basic and acidic residues" evidence="1">
    <location>
        <begin position="99"/>
        <end position="112"/>
    </location>
</feature>
<feature type="region of interest" description="Disordered" evidence="1">
    <location>
        <begin position="99"/>
        <end position="153"/>
    </location>
</feature>
<feature type="compositionally biased region" description="Basic and acidic residues" evidence="1">
    <location>
        <begin position="128"/>
        <end position="151"/>
    </location>
</feature>
<evidence type="ECO:0000313" key="2">
    <source>
        <dbReference type="EMBL" id="CEM36178.1"/>
    </source>
</evidence>
<reference evidence="2 3" key="1">
    <citation type="submission" date="2014-11" db="EMBL/GenBank/DDBJ databases">
        <authorList>
            <person name="Zhu J."/>
            <person name="Qi W."/>
            <person name="Song R."/>
        </authorList>
    </citation>
    <scope>NUCLEOTIDE SEQUENCE [LARGE SCALE GENOMIC DNA]</scope>
</reference>
<accession>A0A0G4GYR4</accession>
<dbReference type="VEuPathDB" id="CryptoDB:Vbra_19120"/>
<evidence type="ECO:0000256" key="1">
    <source>
        <dbReference type="SAM" id="MobiDB-lite"/>
    </source>
</evidence>
<dbReference type="EMBL" id="CDMY01000878">
    <property type="protein sequence ID" value="CEM36178.1"/>
    <property type="molecule type" value="Genomic_DNA"/>
</dbReference>
<sequence>MAAHAPGWSLLSGSYGDTEIAREYVFPTHVPEWTGNRHYEAMHFCSLRILQSSHPPARLSRLSTALHSSPADRLHLSFDDEKKALKRLDEVREEIRKEEGLREERKLSKEAALEWEQSAPDASPASRKRQEESRQQAEENRKEAENEKKISEVMQITGSNRGQAVFFLTEKDWDTAAACQFFFDQKESERQTEDVTLAITMPAGNEVSTTMTLDKTAWDLKSYIYQHMTDNRPFRMEYGGVNLGESEYAKSLRELKFPRGGVAKVRAAYT</sequence>
<dbReference type="CDD" id="cd14273">
    <property type="entry name" value="UBA_TAP-C_like"/>
    <property type="match status" value="1"/>
</dbReference>
<gene>
    <name evidence="2" type="ORF">Vbra_19120</name>
</gene>
<dbReference type="AlphaFoldDB" id="A0A0G4GYR4"/>
<keyword evidence="3" id="KW-1185">Reference proteome</keyword>
<proteinExistence type="predicted"/>
<evidence type="ECO:0008006" key="4">
    <source>
        <dbReference type="Google" id="ProtNLM"/>
    </source>
</evidence>
<dbReference type="InterPro" id="IPR009060">
    <property type="entry name" value="UBA-like_sf"/>
</dbReference>
<name>A0A0G4GYR4_VITBC</name>
<dbReference type="Proteomes" id="UP000041254">
    <property type="component" value="Unassembled WGS sequence"/>
</dbReference>
<dbReference type="Pfam" id="PF14555">
    <property type="entry name" value="UBA_4"/>
    <property type="match status" value="1"/>
</dbReference>
<dbReference type="SUPFAM" id="SSF46934">
    <property type="entry name" value="UBA-like"/>
    <property type="match status" value="1"/>
</dbReference>
<evidence type="ECO:0000313" key="3">
    <source>
        <dbReference type="Proteomes" id="UP000041254"/>
    </source>
</evidence>
<dbReference type="InParanoid" id="A0A0G4GYR4"/>